<evidence type="ECO:0008006" key="3">
    <source>
        <dbReference type="Google" id="ProtNLM"/>
    </source>
</evidence>
<dbReference type="Proteomes" id="UP000588068">
    <property type="component" value="Unassembled WGS sequence"/>
</dbReference>
<gene>
    <name evidence="1" type="ORF">HNQ60_004828</name>
</gene>
<keyword evidence="2" id="KW-1185">Reference proteome</keyword>
<sequence length="186" mass="20367">MRSLILLAIVSLTAACSMPPAREPREFLDEQTTATITAASEPLILVGESSGPARRELERNRDYLEIYGIDVNKMGSHRQYFAVMAWYAPDATTGTAPTLTLNLGRETIELTAATEEPRTLGISQPLAPPYSKASMWWYFPTDTATLKKVAASGDLSATLTTPSQRLAYVVFDDGRPQLAELTSVLR</sequence>
<comment type="caution">
    <text evidence="1">The sequence shown here is derived from an EMBL/GenBank/DDBJ whole genome shotgun (WGS) entry which is preliminary data.</text>
</comment>
<dbReference type="AlphaFoldDB" id="A0A841HRP8"/>
<accession>A0A841HRP8</accession>
<dbReference type="PROSITE" id="PS51257">
    <property type="entry name" value="PROKAR_LIPOPROTEIN"/>
    <property type="match status" value="1"/>
</dbReference>
<reference evidence="1 2" key="1">
    <citation type="submission" date="2020-08" db="EMBL/GenBank/DDBJ databases">
        <title>Genomic Encyclopedia of Type Strains, Phase IV (KMG-IV): sequencing the most valuable type-strain genomes for metagenomic binning, comparative biology and taxonomic classification.</title>
        <authorList>
            <person name="Goeker M."/>
        </authorList>
    </citation>
    <scope>NUCLEOTIDE SEQUENCE [LARGE SCALE GENOMIC DNA]</scope>
    <source>
        <strain evidence="1 2">DSM 26723</strain>
    </source>
</reference>
<evidence type="ECO:0000313" key="2">
    <source>
        <dbReference type="Proteomes" id="UP000588068"/>
    </source>
</evidence>
<name>A0A841HRP8_9GAMM</name>
<dbReference type="EMBL" id="JACHHZ010000006">
    <property type="protein sequence ID" value="MBB6095937.1"/>
    <property type="molecule type" value="Genomic_DNA"/>
</dbReference>
<dbReference type="RefSeq" id="WP_184335323.1">
    <property type="nucleotide sequence ID" value="NZ_JACHHZ010000006.1"/>
</dbReference>
<protein>
    <recommendedName>
        <fullName evidence="3">Lipoprotein</fullName>
    </recommendedName>
</protein>
<organism evidence="1 2">
    <name type="scientific">Povalibacter uvarum</name>
    <dbReference type="NCBI Taxonomy" id="732238"/>
    <lineage>
        <taxon>Bacteria</taxon>
        <taxon>Pseudomonadati</taxon>
        <taxon>Pseudomonadota</taxon>
        <taxon>Gammaproteobacteria</taxon>
        <taxon>Steroidobacterales</taxon>
        <taxon>Steroidobacteraceae</taxon>
        <taxon>Povalibacter</taxon>
    </lineage>
</organism>
<evidence type="ECO:0000313" key="1">
    <source>
        <dbReference type="EMBL" id="MBB6095937.1"/>
    </source>
</evidence>
<proteinExistence type="predicted"/>